<organism evidence="2 3">
    <name type="scientific">Photorhabdus khanii</name>
    <dbReference type="NCBI Taxonomy" id="1004150"/>
    <lineage>
        <taxon>Bacteria</taxon>
        <taxon>Pseudomonadati</taxon>
        <taxon>Pseudomonadota</taxon>
        <taxon>Gammaproteobacteria</taxon>
        <taxon>Enterobacterales</taxon>
        <taxon>Morganellaceae</taxon>
        <taxon>Photorhabdus</taxon>
    </lineage>
</organism>
<gene>
    <name evidence="2" type="ORF">GEA64_22760</name>
</gene>
<evidence type="ECO:0000313" key="2">
    <source>
        <dbReference type="EMBL" id="MQL50598.1"/>
    </source>
</evidence>
<evidence type="ECO:0000256" key="1">
    <source>
        <dbReference type="SAM" id="MobiDB-lite"/>
    </source>
</evidence>
<sequence>MSGNVKTRIRTITAQPSLFPTSQSRTTIGDLCRLLSPRGSDTGFPRSVCEVRGVRCLLLTGRDVDHESAENSHSSPLHYRFGQA</sequence>
<dbReference type="Proteomes" id="UP000481739">
    <property type="component" value="Unassembled WGS sequence"/>
</dbReference>
<comment type="caution">
    <text evidence="2">The sequence shown here is derived from an EMBL/GenBank/DDBJ whole genome shotgun (WGS) entry which is preliminary data.</text>
</comment>
<protein>
    <submittedName>
        <fullName evidence="2">Uncharacterized protein</fullName>
    </submittedName>
</protein>
<name>A0A7C9GLZ5_9GAMM</name>
<reference evidence="2 3" key="1">
    <citation type="journal article" date="2019" name="Nature">
        <title>A new antibiotic selectively kills Gram-negative pathogens.</title>
        <authorList>
            <person name="Imai Y."/>
            <person name="Meyer K.J."/>
            <person name="Iinishi A."/>
            <person name="Favre-Godal Q."/>
            <person name="Green R."/>
            <person name="Manuse S."/>
            <person name="Caboni M."/>
            <person name="Mori M."/>
            <person name="Niles S."/>
            <person name="Ghiglieri M."/>
            <person name="Honrao C."/>
            <person name="Ma X."/>
            <person name="Guo J.J."/>
            <person name="Makriyannis A."/>
            <person name="Linares-Otoya L."/>
            <person name="Boehringer N."/>
            <person name="Wuisan Z.G."/>
            <person name="Kaur H."/>
            <person name="Wu R."/>
            <person name="Mateus A."/>
            <person name="Typas A."/>
            <person name="Savitski M.M."/>
            <person name="Espinoza J.L."/>
            <person name="O'Rourke A."/>
            <person name="Nelson K.E."/>
            <person name="Hiller S."/>
            <person name="Noinaj N."/>
            <person name="Schaeberle T.F."/>
            <person name="D'Onofrio A."/>
            <person name="Lewis K."/>
        </authorList>
    </citation>
    <scope>NUCLEOTIDE SEQUENCE [LARGE SCALE GENOMIC DNA]</scope>
    <source>
        <strain evidence="2 3">HGB 1456</strain>
    </source>
</reference>
<evidence type="ECO:0000313" key="3">
    <source>
        <dbReference type="Proteomes" id="UP000481739"/>
    </source>
</evidence>
<dbReference type="AlphaFoldDB" id="A0A7C9GLZ5"/>
<accession>A0A7C9GLZ5</accession>
<feature type="region of interest" description="Disordered" evidence="1">
    <location>
        <begin position="65"/>
        <end position="84"/>
    </location>
</feature>
<proteinExistence type="predicted"/>
<dbReference type="RefSeq" id="WP_152964198.1">
    <property type="nucleotide sequence ID" value="NZ_CAWOZU010000012.1"/>
</dbReference>
<dbReference type="EMBL" id="WHZZ01000020">
    <property type="protein sequence ID" value="MQL50598.1"/>
    <property type="molecule type" value="Genomic_DNA"/>
</dbReference>